<dbReference type="EMBL" id="UZAI01001148">
    <property type="protein sequence ID" value="VDO59228.1"/>
    <property type="molecule type" value="Genomic_DNA"/>
</dbReference>
<reference evidence="2 3" key="1">
    <citation type="submission" date="2018-11" db="EMBL/GenBank/DDBJ databases">
        <authorList>
            <consortium name="Pathogen Informatics"/>
        </authorList>
    </citation>
    <scope>NUCLEOTIDE SEQUENCE [LARGE SCALE GENOMIC DNA]</scope>
    <source>
        <strain evidence="2 3">Zambia</strain>
    </source>
</reference>
<protein>
    <submittedName>
        <fullName evidence="2">Uncharacterized protein</fullName>
    </submittedName>
</protein>
<feature type="compositionally biased region" description="Basic and acidic residues" evidence="1">
    <location>
        <begin position="61"/>
        <end position="71"/>
    </location>
</feature>
<sequence length="104" mass="11835">MGRKPLELRNPSSKRFKYLLTIAYAKYLGSVGQTISATTTTVRENKSDPTGGTNQEEEMEVDGKHIEESTKLRHKASPHMKSSRLKQERKTKECITLRTGDRQI</sequence>
<gene>
    <name evidence="2" type="ORF">SMRZ_LOCUS3819</name>
</gene>
<evidence type="ECO:0000313" key="3">
    <source>
        <dbReference type="Proteomes" id="UP000277204"/>
    </source>
</evidence>
<dbReference type="Proteomes" id="UP000277204">
    <property type="component" value="Unassembled WGS sequence"/>
</dbReference>
<organism evidence="2 3">
    <name type="scientific">Schistosoma margrebowiei</name>
    <dbReference type="NCBI Taxonomy" id="48269"/>
    <lineage>
        <taxon>Eukaryota</taxon>
        <taxon>Metazoa</taxon>
        <taxon>Spiralia</taxon>
        <taxon>Lophotrochozoa</taxon>
        <taxon>Platyhelminthes</taxon>
        <taxon>Trematoda</taxon>
        <taxon>Digenea</taxon>
        <taxon>Strigeidida</taxon>
        <taxon>Schistosomatoidea</taxon>
        <taxon>Schistosomatidae</taxon>
        <taxon>Schistosoma</taxon>
    </lineage>
</organism>
<keyword evidence="3" id="KW-1185">Reference proteome</keyword>
<proteinExistence type="predicted"/>
<evidence type="ECO:0000256" key="1">
    <source>
        <dbReference type="SAM" id="MobiDB-lite"/>
    </source>
</evidence>
<feature type="region of interest" description="Disordered" evidence="1">
    <location>
        <begin position="40"/>
        <end position="104"/>
    </location>
</feature>
<feature type="compositionally biased region" description="Basic and acidic residues" evidence="1">
    <location>
        <begin position="85"/>
        <end position="104"/>
    </location>
</feature>
<feature type="compositionally biased region" description="Basic residues" evidence="1">
    <location>
        <begin position="72"/>
        <end position="84"/>
    </location>
</feature>
<evidence type="ECO:0000313" key="2">
    <source>
        <dbReference type="EMBL" id="VDO59228.1"/>
    </source>
</evidence>
<name>A0A183LJ44_9TREM</name>
<accession>A0A183LJ44</accession>
<feature type="compositionally biased region" description="Polar residues" evidence="1">
    <location>
        <begin position="40"/>
        <end position="54"/>
    </location>
</feature>
<dbReference type="AlphaFoldDB" id="A0A183LJ44"/>